<keyword evidence="8" id="KW-1185">Reference proteome</keyword>
<keyword evidence="1" id="KW-0328">Glycosyltransferase</keyword>
<name>A0AAN8YV02_9MAGN</name>
<dbReference type="PANTHER" id="PTHR11183">
    <property type="entry name" value="GLYCOGENIN SUBFAMILY MEMBER"/>
    <property type="match status" value="1"/>
</dbReference>
<comment type="similarity">
    <text evidence="4">Belongs to the glycosyltransferase 8 family.</text>
</comment>
<evidence type="ECO:0000313" key="8">
    <source>
        <dbReference type="Proteomes" id="UP001370490"/>
    </source>
</evidence>
<dbReference type="InterPro" id="IPR029044">
    <property type="entry name" value="Nucleotide-diphossugar_trans"/>
</dbReference>
<feature type="transmembrane region" description="Helical" evidence="5">
    <location>
        <begin position="477"/>
        <end position="504"/>
    </location>
</feature>
<gene>
    <name evidence="7" type="ORF">RJ641_021422</name>
</gene>
<dbReference type="CDD" id="cd02537">
    <property type="entry name" value="GT8_Glycogenin"/>
    <property type="match status" value="1"/>
</dbReference>
<dbReference type="Gene3D" id="3.90.550.10">
    <property type="entry name" value="Spore Coat Polysaccharide Biosynthesis Protein SpsA, Chain A"/>
    <property type="match status" value="1"/>
</dbReference>
<evidence type="ECO:0000256" key="2">
    <source>
        <dbReference type="ARBA" id="ARBA00022679"/>
    </source>
</evidence>
<keyword evidence="3" id="KW-0464">Manganese</keyword>
<dbReference type="EC" id="2.4.1.-" evidence="4"/>
<dbReference type="InterPro" id="IPR050587">
    <property type="entry name" value="GNT1/Glycosyltrans_8"/>
</dbReference>
<keyword evidence="5" id="KW-0472">Membrane</keyword>
<dbReference type="AlphaFoldDB" id="A0AAN8YV02"/>
<keyword evidence="6" id="KW-0732">Signal</keyword>
<feature type="transmembrane region" description="Helical" evidence="5">
    <location>
        <begin position="380"/>
        <end position="404"/>
    </location>
</feature>
<evidence type="ECO:0000256" key="5">
    <source>
        <dbReference type="SAM" id="Phobius"/>
    </source>
</evidence>
<feature type="transmembrane region" description="Helical" evidence="5">
    <location>
        <begin position="510"/>
        <end position="533"/>
    </location>
</feature>
<feature type="signal peptide" evidence="6">
    <location>
        <begin position="1"/>
        <end position="28"/>
    </location>
</feature>
<dbReference type="SUPFAM" id="SSF53448">
    <property type="entry name" value="Nucleotide-diphospho-sugar transferases"/>
    <property type="match status" value="1"/>
</dbReference>
<protein>
    <recommendedName>
        <fullName evidence="4">Hexosyltransferase</fullName>
        <ecNumber evidence="4">2.4.1.-</ecNumber>
    </recommendedName>
</protein>
<evidence type="ECO:0000313" key="7">
    <source>
        <dbReference type="EMBL" id="KAK6914101.1"/>
    </source>
</evidence>
<keyword evidence="2 7" id="KW-0808">Transferase</keyword>
<feature type="chain" id="PRO_5042956523" description="Hexosyltransferase" evidence="6">
    <location>
        <begin position="29"/>
        <end position="551"/>
    </location>
</feature>
<dbReference type="FunFam" id="3.90.550.10:FF:000067">
    <property type="entry name" value="Hexosyltransferase"/>
    <property type="match status" value="1"/>
</dbReference>
<accession>A0AAN8YV02</accession>
<dbReference type="Proteomes" id="UP001370490">
    <property type="component" value="Unassembled WGS sequence"/>
</dbReference>
<organism evidence="7 8">
    <name type="scientific">Dillenia turbinata</name>
    <dbReference type="NCBI Taxonomy" id="194707"/>
    <lineage>
        <taxon>Eukaryota</taxon>
        <taxon>Viridiplantae</taxon>
        <taxon>Streptophyta</taxon>
        <taxon>Embryophyta</taxon>
        <taxon>Tracheophyta</taxon>
        <taxon>Spermatophyta</taxon>
        <taxon>Magnoliopsida</taxon>
        <taxon>eudicotyledons</taxon>
        <taxon>Gunneridae</taxon>
        <taxon>Pentapetalae</taxon>
        <taxon>Dilleniales</taxon>
        <taxon>Dilleniaceae</taxon>
        <taxon>Dillenia</taxon>
    </lineage>
</organism>
<dbReference type="Pfam" id="PF01501">
    <property type="entry name" value="Glyco_transf_8"/>
    <property type="match status" value="1"/>
</dbReference>
<dbReference type="InterPro" id="IPR002495">
    <property type="entry name" value="Glyco_trans_8"/>
</dbReference>
<comment type="caution">
    <text evidence="7">The sequence shown here is derived from an EMBL/GenBank/DDBJ whole genome shotgun (WGS) entry which is preliminary data.</text>
</comment>
<evidence type="ECO:0000256" key="1">
    <source>
        <dbReference type="ARBA" id="ARBA00022676"/>
    </source>
</evidence>
<feature type="transmembrane region" description="Helical" evidence="5">
    <location>
        <begin position="416"/>
        <end position="436"/>
    </location>
</feature>
<keyword evidence="5" id="KW-1133">Transmembrane helix</keyword>
<evidence type="ECO:0000256" key="4">
    <source>
        <dbReference type="RuleBase" id="RU362027"/>
    </source>
</evidence>
<sequence>MRSALVSCCLFFSVFLFLQQTFLIGVSAHPSTDEAYVTLLYGDEFLLGVRVLGKSIRNTRSTIRDMVVLVSDGVSDYAKSLLRADGWIVEQISLLANPNHVRPKRFWGVYTKLKIFNMTEYKKVVYLDADTIVVKNIEDLFKCGKFCANLKHSERLNSGVMVLEPSEKVFNDMMSQVNSLYSYTGGDQGFLNSYYADFPNARLFDPNLSPAGRNSRPIPEMERLSTLYNADVGLYMLANKWMVDEKELCVIHYTLGPLKPWDWWTSWIVKPVDVWQEIRQQLEDSFPGTGGGRNPNDLLIVKILILLPLVFLVLCFYRSNLQWRDLLNSFLRSSLCNQFRHIYYKLKSGGPQPYAGLSSLSTINSYQQSSSGLQFKIPSYLGGLSIAICFSIAVVAIGLSFSIIPRQVMPWTGLLLMYEWTFIIFFVLFAAYLHLVRQWGKLVAAQLSSSSLRSDSLDYDSGKGHQRNASLCDGATWYYGLGMAFLAVAVPSLPCLFGITALFLRLGLMVVGGIILAAFMTYAAEHLAIGAFLRGLEDRDTQWNRNLCFLC</sequence>
<keyword evidence="5" id="KW-0812">Transmembrane</keyword>
<proteinExistence type="inferred from homology"/>
<dbReference type="GO" id="GO:0016757">
    <property type="term" value="F:glycosyltransferase activity"/>
    <property type="evidence" value="ECO:0007669"/>
    <property type="project" value="UniProtKB-KW"/>
</dbReference>
<evidence type="ECO:0000256" key="3">
    <source>
        <dbReference type="ARBA" id="ARBA00023211"/>
    </source>
</evidence>
<reference evidence="7 8" key="1">
    <citation type="submission" date="2023-12" db="EMBL/GenBank/DDBJ databases">
        <title>A high-quality genome assembly for Dillenia turbinata (Dilleniales).</title>
        <authorList>
            <person name="Chanderbali A."/>
        </authorList>
    </citation>
    <scope>NUCLEOTIDE SEQUENCE [LARGE SCALE GENOMIC DNA]</scope>
    <source>
        <strain evidence="7">LSX21</strain>
        <tissue evidence="7">Leaf</tissue>
    </source>
</reference>
<evidence type="ECO:0000256" key="6">
    <source>
        <dbReference type="SAM" id="SignalP"/>
    </source>
</evidence>
<feature type="transmembrane region" description="Helical" evidence="5">
    <location>
        <begin position="299"/>
        <end position="317"/>
    </location>
</feature>
<dbReference type="EMBL" id="JBAMMX010000026">
    <property type="protein sequence ID" value="KAK6914101.1"/>
    <property type="molecule type" value="Genomic_DNA"/>
</dbReference>